<protein>
    <submittedName>
        <fullName evidence="1">Uncharacterized protein</fullName>
    </submittedName>
</protein>
<name>A0A5M8RN07_9BACI</name>
<sequence length="59" mass="7016">MLIKNETAIGNMRVKTIIFRFSACFFRNFGIAHQSFRLLFGIPHESFHLFFGEKNKFFI</sequence>
<dbReference type="AlphaFoldDB" id="A0A5M8RN07"/>
<comment type="caution">
    <text evidence="1">The sequence shown here is derived from an EMBL/GenBank/DDBJ whole genome shotgun (WGS) entry which is preliminary data.</text>
</comment>
<gene>
    <name evidence="1" type="ORF">DX927_16595</name>
</gene>
<accession>A0A5M8RN07</accession>
<reference evidence="1 2" key="1">
    <citation type="submission" date="2018-08" db="EMBL/GenBank/DDBJ databases">
        <title>Bacillus phenotypic plasticity.</title>
        <authorList>
            <person name="Hurtado E."/>
        </authorList>
    </citation>
    <scope>NUCLEOTIDE SEQUENCE [LARGE SCALE GENOMIC DNA]</scope>
    <source>
        <strain evidence="1 2">427</strain>
    </source>
</reference>
<evidence type="ECO:0000313" key="2">
    <source>
        <dbReference type="Proteomes" id="UP000324326"/>
    </source>
</evidence>
<dbReference type="Proteomes" id="UP000324326">
    <property type="component" value="Unassembled WGS sequence"/>
</dbReference>
<organism evidence="1 2">
    <name type="scientific">Bacillus swezeyi</name>
    <dbReference type="NCBI Taxonomy" id="1925020"/>
    <lineage>
        <taxon>Bacteria</taxon>
        <taxon>Bacillati</taxon>
        <taxon>Bacillota</taxon>
        <taxon>Bacilli</taxon>
        <taxon>Bacillales</taxon>
        <taxon>Bacillaceae</taxon>
        <taxon>Bacillus</taxon>
    </lineage>
</organism>
<evidence type="ECO:0000313" key="1">
    <source>
        <dbReference type="EMBL" id="KAA6449499.1"/>
    </source>
</evidence>
<proteinExistence type="predicted"/>
<dbReference type="EMBL" id="QSND01000003">
    <property type="protein sequence ID" value="KAA6449499.1"/>
    <property type="molecule type" value="Genomic_DNA"/>
</dbReference>